<accession>A0A0S4KPD3</accession>
<keyword evidence="2" id="KW-1185">Reference proteome</keyword>
<dbReference type="VEuPathDB" id="TriTrypDB:BSAL_42275"/>
<gene>
    <name evidence="1" type="ORF">BSAL_42275</name>
</gene>
<sequence>SLRTFVVRA</sequence>
<evidence type="ECO:0000313" key="2">
    <source>
        <dbReference type="Proteomes" id="UP000051952"/>
    </source>
</evidence>
<dbReference type="Proteomes" id="UP000051952">
    <property type="component" value="Unassembled WGS sequence"/>
</dbReference>
<proteinExistence type="predicted"/>
<organism evidence="1 2">
    <name type="scientific">Bodo saltans</name>
    <name type="common">Flagellated protozoan</name>
    <dbReference type="NCBI Taxonomy" id="75058"/>
    <lineage>
        <taxon>Eukaryota</taxon>
        <taxon>Discoba</taxon>
        <taxon>Euglenozoa</taxon>
        <taxon>Kinetoplastea</taxon>
        <taxon>Metakinetoplastina</taxon>
        <taxon>Eubodonida</taxon>
        <taxon>Bodonidae</taxon>
        <taxon>Bodo</taxon>
    </lineage>
</organism>
<feature type="non-terminal residue" evidence="1">
    <location>
        <position position="1"/>
    </location>
</feature>
<protein>
    <submittedName>
        <fullName evidence="1">Uncharacterized protein</fullName>
    </submittedName>
</protein>
<feature type="non-terminal residue" evidence="1">
    <location>
        <position position="9"/>
    </location>
</feature>
<reference evidence="2" key="1">
    <citation type="submission" date="2015-09" db="EMBL/GenBank/DDBJ databases">
        <authorList>
            <consortium name="Pathogen Informatics"/>
        </authorList>
    </citation>
    <scope>NUCLEOTIDE SEQUENCE [LARGE SCALE GENOMIC DNA]</scope>
    <source>
        <strain evidence="2">Lake Konstanz</strain>
    </source>
</reference>
<name>A0A0S4KPD3_BODSA</name>
<evidence type="ECO:0000313" key="1">
    <source>
        <dbReference type="EMBL" id="CUI15418.1"/>
    </source>
</evidence>
<dbReference type="EMBL" id="CYKH01002146">
    <property type="protein sequence ID" value="CUI15418.1"/>
    <property type="molecule type" value="Genomic_DNA"/>
</dbReference>